<dbReference type="EMBL" id="BBIO01000001">
    <property type="protein sequence ID" value="GAK43765.1"/>
    <property type="molecule type" value="Genomic_DNA"/>
</dbReference>
<dbReference type="GO" id="GO:0032259">
    <property type="term" value="P:methylation"/>
    <property type="evidence" value="ECO:0007669"/>
    <property type="project" value="UniProtKB-KW"/>
</dbReference>
<dbReference type="CDD" id="cd02440">
    <property type="entry name" value="AdoMet_MTases"/>
    <property type="match status" value="1"/>
</dbReference>
<gene>
    <name evidence="5" type="ORF">M2A_0264</name>
</gene>
<dbReference type="InterPro" id="IPR013217">
    <property type="entry name" value="Methyltransf_12"/>
</dbReference>
<name>A0A081B6U7_9HYPH</name>
<dbReference type="InterPro" id="IPR029063">
    <property type="entry name" value="SAM-dependent_MTases_sf"/>
</dbReference>
<dbReference type="PANTHER" id="PTHR43464:SF19">
    <property type="entry name" value="UBIQUINONE BIOSYNTHESIS O-METHYLTRANSFERASE, MITOCHONDRIAL"/>
    <property type="match status" value="1"/>
</dbReference>
<keyword evidence="6" id="KW-1185">Reference proteome</keyword>
<evidence type="ECO:0000259" key="4">
    <source>
        <dbReference type="Pfam" id="PF08242"/>
    </source>
</evidence>
<dbReference type="PANTHER" id="PTHR43464">
    <property type="entry name" value="METHYLTRANSFERASE"/>
    <property type="match status" value="1"/>
</dbReference>
<keyword evidence="1 5" id="KW-0489">Methyltransferase</keyword>
<comment type="caution">
    <text evidence="5">The sequence shown here is derived from an EMBL/GenBank/DDBJ whole genome shotgun (WGS) entry which is preliminary data.</text>
</comment>
<dbReference type="RefSeq" id="WP_045441928.1">
    <property type="nucleotide sequence ID" value="NZ_BBIO01000001.1"/>
</dbReference>
<evidence type="ECO:0000256" key="2">
    <source>
        <dbReference type="ARBA" id="ARBA00022679"/>
    </source>
</evidence>
<dbReference type="Pfam" id="PF08242">
    <property type="entry name" value="Methyltransf_12"/>
    <property type="match status" value="1"/>
</dbReference>
<keyword evidence="2 5" id="KW-0808">Transferase</keyword>
<dbReference type="GO" id="GO:0008168">
    <property type="term" value="F:methyltransferase activity"/>
    <property type="evidence" value="ECO:0007669"/>
    <property type="project" value="UniProtKB-KW"/>
</dbReference>
<evidence type="ECO:0000313" key="5">
    <source>
        <dbReference type="EMBL" id="GAK43765.1"/>
    </source>
</evidence>
<dbReference type="Gene3D" id="3.40.50.150">
    <property type="entry name" value="Vaccinia Virus protein VP39"/>
    <property type="match status" value="1"/>
</dbReference>
<sequence>MSEKDRRFWDKAARKYAASAIADEEAFARTLARVRELTPPGARVLELGCGTGTAALRLADAAESYLGTDISGEMIAIAKERLADAEDRDLTLRLRFRAATAEMLAEEPDCYDIVLGFNYIHLAGDLPAALAHIRALLAPGGLFISKTPCIGEINPLIRLAIPVMQLFGKAPSVTSLTAASLEDAIRTAGFSIEETAYHSAKKKDWRPFIVARAPQ</sequence>
<protein>
    <submittedName>
        <fullName evidence="5">Methyltransferase domain protein</fullName>
    </submittedName>
</protein>
<dbReference type="SUPFAM" id="SSF53335">
    <property type="entry name" value="S-adenosyl-L-methionine-dependent methyltransferases"/>
    <property type="match status" value="1"/>
</dbReference>
<dbReference type="eggNOG" id="COG2226">
    <property type="taxonomic scope" value="Bacteria"/>
</dbReference>
<accession>A0A081B6U7</accession>
<organism evidence="5 6">
    <name type="scientific">Tepidicaulis marinus</name>
    <dbReference type="NCBI Taxonomy" id="1333998"/>
    <lineage>
        <taxon>Bacteria</taxon>
        <taxon>Pseudomonadati</taxon>
        <taxon>Pseudomonadota</taxon>
        <taxon>Alphaproteobacteria</taxon>
        <taxon>Hyphomicrobiales</taxon>
        <taxon>Parvibaculaceae</taxon>
        <taxon>Tepidicaulis</taxon>
    </lineage>
</organism>
<evidence type="ECO:0000256" key="1">
    <source>
        <dbReference type="ARBA" id="ARBA00022603"/>
    </source>
</evidence>
<proteinExistence type="predicted"/>
<dbReference type="Proteomes" id="UP000028702">
    <property type="component" value="Unassembled WGS sequence"/>
</dbReference>
<dbReference type="AlphaFoldDB" id="A0A081B6U7"/>
<evidence type="ECO:0000313" key="6">
    <source>
        <dbReference type="Proteomes" id="UP000028702"/>
    </source>
</evidence>
<feature type="domain" description="Methyltransferase type 12" evidence="4">
    <location>
        <begin position="45"/>
        <end position="143"/>
    </location>
</feature>
<dbReference type="STRING" id="1333998.M2A_0264"/>
<keyword evidence="3" id="KW-0949">S-adenosyl-L-methionine</keyword>
<reference evidence="5 6" key="1">
    <citation type="submission" date="2014-07" db="EMBL/GenBank/DDBJ databases">
        <title>Tepidicaulis marinum gen. nov., sp. nov., a novel marine bacterium denitrifying nitrate to nitrous oxide strictly under microaerobic conditions.</title>
        <authorList>
            <person name="Takeuchi M."/>
            <person name="Yamagishi T."/>
            <person name="Kamagata Y."/>
            <person name="Oshima K."/>
            <person name="Hattori M."/>
            <person name="Katayama T."/>
            <person name="Hanada S."/>
            <person name="Tamaki H."/>
            <person name="Marumo K."/>
            <person name="Maeda H."/>
            <person name="Nedachi M."/>
            <person name="Iwasaki W."/>
            <person name="Suwa Y."/>
            <person name="Sakata S."/>
        </authorList>
    </citation>
    <scope>NUCLEOTIDE SEQUENCE [LARGE SCALE GENOMIC DNA]</scope>
    <source>
        <strain evidence="5 6">MA2</strain>
    </source>
</reference>
<evidence type="ECO:0000256" key="3">
    <source>
        <dbReference type="ARBA" id="ARBA00022691"/>
    </source>
</evidence>